<comment type="caution">
    <text evidence="2">The sequence shown here is derived from an EMBL/GenBank/DDBJ whole genome shotgun (WGS) entry which is preliminary data.</text>
</comment>
<reference evidence="2" key="1">
    <citation type="submission" date="2021-02" db="EMBL/GenBank/DDBJ databases">
        <authorList>
            <person name="Steward A R."/>
        </authorList>
    </citation>
    <scope>NUCLEOTIDE SEQUENCE</scope>
</reference>
<dbReference type="EMBL" id="CAJOBZ010000006">
    <property type="protein sequence ID" value="CAF4802271.1"/>
    <property type="molecule type" value="Genomic_DNA"/>
</dbReference>
<organism evidence="2 3">
    <name type="scientific">Pieris macdunnoughi</name>
    <dbReference type="NCBI Taxonomy" id="345717"/>
    <lineage>
        <taxon>Eukaryota</taxon>
        <taxon>Metazoa</taxon>
        <taxon>Ecdysozoa</taxon>
        <taxon>Arthropoda</taxon>
        <taxon>Hexapoda</taxon>
        <taxon>Insecta</taxon>
        <taxon>Pterygota</taxon>
        <taxon>Neoptera</taxon>
        <taxon>Endopterygota</taxon>
        <taxon>Lepidoptera</taxon>
        <taxon>Glossata</taxon>
        <taxon>Ditrysia</taxon>
        <taxon>Papilionoidea</taxon>
        <taxon>Pieridae</taxon>
        <taxon>Pierinae</taxon>
        <taxon>Pieris</taxon>
    </lineage>
</organism>
<proteinExistence type="predicted"/>
<feature type="domain" description="Transcription factor IIIC 90kDa subunit N-terminal" evidence="1">
    <location>
        <begin position="26"/>
        <end position="379"/>
    </location>
</feature>
<dbReference type="InterPro" id="IPR036322">
    <property type="entry name" value="WD40_repeat_dom_sf"/>
</dbReference>
<evidence type="ECO:0000313" key="3">
    <source>
        <dbReference type="Proteomes" id="UP000663880"/>
    </source>
</evidence>
<dbReference type="Proteomes" id="UP000663880">
    <property type="component" value="Unassembled WGS sequence"/>
</dbReference>
<name>A0A821PCC0_9NEOP</name>
<evidence type="ECO:0000313" key="2">
    <source>
        <dbReference type="EMBL" id="CAF4802271.1"/>
    </source>
</evidence>
<dbReference type="InterPro" id="IPR024761">
    <property type="entry name" value="TFIIIC_delta_N"/>
</dbReference>
<dbReference type="Pfam" id="PF12657">
    <property type="entry name" value="TFIIIC_delta"/>
    <property type="match status" value="1"/>
</dbReference>
<keyword evidence="3" id="KW-1185">Reference proteome</keyword>
<sequence length="655" mass="75577">MLHEIARRCINVSKHDETIFNQHNSLLAVRGDKQLHILEYSYNVLCLDKKLDFVESSIVCPRSSSTSEFSKEYASKGISNIELVEFVTNPYFWPYSNDLKQEMTNIVAFEWSPSDLIFNNQSVLAILNSVGNVEFFGPQQKVWCSIVKFSDIMKHYVMSELQIDVGEKCKTIEKLKEIVYGIGTSAICWGPNINEDSSSIFVTAQRNSTIIFWSIKFTNTDLSVDVLGKIYADDEEIKTLAWIPYSDNLFLFIYANVLGEVVGKVCKIEGKKILEQATIVLWKWKDRMVPKNIQYIIDGNCLLIIYPKHRHLVVQMFDKDFKLLNKVVNVVNDEKISVLTKTSAGLYIGTINTKIYKLIYKVTKNALTIEFESIILKDSYVNHELYGLTFSPNEIICHLVLANRRVNVRKEPLHMLVVSLSCEDQIENVLLDNPSKKLTHMWDCIELLRYKTMKSKKLPSLNYVNLYNETNTDIYKLKVYLILVKLYNNLEEILKNQSKGLLPETSIEVVQDKLLAAHAKETIINKYEQHKNPTFNGFEKEWLSGCCKYLEYYSKKYEIPKNNIIPNTVWESLIALITKSELPTYNCLFCDDLIEDFSCANGHKSMFCSVTFTPIDSEEYLVCNCCEVTARMELYQYKPLCVLCDGHLECYNVSL</sequence>
<dbReference type="OrthoDB" id="6021743at2759"/>
<evidence type="ECO:0000259" key="1">
    <source>
        <dbReference type="Pfam" id="PF12657"/>
    </source>
</evidence>
<accession>A0A821PCC0</accession>
<dbReference type="SUPFAM" id="SSF50978">
    <property type="entry name" value="WD40 repeat-like"/>
    <property type="match status" value="1"/>
</dbReference>
<protein>
    <recommendedName>
        <fullName evidence="1">Transcription factor IIIC 90kDa subunit N-terminal domain-containing protein</fullName>
    </recommendedName>
</protein>
<dbReference type="AlphaFoldDB" id="A0A821PCC0"/>
<gene>
    <name evidence="2" type="ORF">PMACD_LOCUS3515</name>
</gene>